<dbReference type="AlphaFoldDB" id="A0A2H0LVQ5"/>
<dbReference type="InterPro" id="IPR012334">
    <property type="entry name" value="Pectin_lyas_fold"/>
</dbReference>
<dbReference type="SUPFAM" id="SSF51126">
    <property type="entry name" value="Pectin lyase-like"/>
    <property type="match status" value="1"/>
</dbReference>
<dbReference type="Proteomes" id="UP000229641">
    <property type="component" value="Unassembled WGS sequence"/>
</dbReference>
<feature type="domain" description="Periplasmic copper-binding protein NosD beta helix" evidence="2">
    <location>
        <begin position="369"/>
        <end position="492"/>
    </location>
</feature>
<organism evidence="3 4">
    <name type="scientific">Candidatus Ghiorseimicrobium undicola</name>
    <dbReference type="NCBI Taxonomy" id="1974746"/>
    <lineage>
        <taxon>Bacteria</taxon>
        <taxon>Pseudomonadati</taxon>
        <taxon>Candidatus Omnitrophota</taxon>
        <taxon>Candidatus Ghiorseimicrobium</taxon>
    </lineage>
</organism>
<dbReference type="InterPro" id="IPR007742">
    <property type="entry name" value="NosD_dom"/>
</dbReference>
<evidence type="ECO:0000313" key="4">
    <source>
        <dbReference type="Proteomes" id="UP000229641"/>
    </source>
</evidence>
<feature type="signal peptide" evidence="1">
    <location>
        <begin position="1"/>
        <end position="26"/>
    </location>
</feature>
<dbReference type="Gene3D" id="2.160.20.10">
    <property type="entry name" value="Single-stranded right-handed beta-helix, Pectin lyase-like"/>
    <property type="match status" value="1"/>
</dbReference>
<dbReference type="EMBL" id="PCWA01000097">
    <property type="protein sequence ID" value="PIQ88509.1"/>
    <property type="molecule type" value="Genomic_DNA"/>
</dbReference>
<proteinExistence type="predicted"/>
<evidence type="ECO:0000259" key="2">
    <source>
        <dbReference type="Pfam" id="PF05048"/>
    </source>
</evidence>
<dbReference type="SMART" id="SM00710">
    <property type="entry name" value="PbH1"/>
    <property type="match status" value="6"/>
</dbReference>
<gene>
    <name evidence="3" type="ORF">COV72_07725</name>
</gene>
<evidence type="ECO:0000256" key="1">
    <source>
        <dbReference type="SAM" id="SignalP"/>
    </source>
</evidence>
<evidence type="ECO:0000313" key="3">
    <source>
        <dbReference type="EMBL" id="PIQ88509.1"/>
    </source>
</evidence>
<name>A0A2H0LVQ5_9BACT</name>
<feature type="chain" id="PRO_5013655124" description="Periplasmic copper-binding protein NosD beta helix domain-containing protein" evidence="1">
    <location>
        <begin position="27"/>
        <end position="628"/>
    </location>
</feature>
<accession>A0A2H0LVQ5</accession>
<keyword evidence="1" id="KW-0732">Signal</keyword>
<reference evidence="3 4" key="1">
    <citation type="submission" date="2017-09" db="EMBL/GenBank/DDBJ databases">
        <title>Depth-based differentiation of microbial function through sediment-hosted aquifers and enrichment of novel symbionts in the deep terrestrial subsurface.</title>
        <authorList>
            <person name="Probst A.J."/>
            <person name="Ladd B."/>
            <person name="Jarett J.K."/>
            <person name="Geller-Mcgrath D.E."/>
            <person name="Sieber C.M."/>
            <person name="Emerson J.B."/>
            <person name="Anantharaman K."/>
            <person name="Thomas B.C."/>
            <person name="Malmstrom R."/>
            <person name="Stieglmeier M."/>
            <person name="Klingl A."/>
            <person name="Woyke T."/>
            <person name="Ryan C.M."/>
            <person name="Banfield J.F."/>
        </authorList>
    </citation>
    <scope>NUCLEOTIDE SEQUENCE [LARGE SCALE GENOMIC DNA]</scope>
    <source>
        <strain evidence="3">CG11_big_fil_rev_8_21_14_0_20_42_13</strain>
    </source>
</reference>
<dbReference type="InterPro" id="IPR006626">
    <property type="entry name" value="PbH1"/>
</dbReference>
<dbReference type="Pfam" id="PF05048">
    <property type="entry name" value="NosD"/>
    <property type="match status" value="2"/>
</dbReference>
<comment type="caution">
    <text evidence="3">The sequence shown here is derived from an EMBL/GenBank/DDBJ whole genome shotgun (WGS) entry which is preliminary data.</text>
</comment>
<feature type="domain" description="Periplasmic copper-binding protein NosD beta helix" evidence="2">
    <location>
        <begin position="238"/>
        <end position="360"/>
    </location>
</feature>
<dbReference type="InterPro" id="IPR011050">
    <property type="entry name" value="Pectin_lyase_fold/virulence"/>
</dbReference>
<sequence length="628" mass="65892">MKAAKLILILGYFAFCILRLSPCVYAAGEDVDVSGDTQGYSVRLDNVSLPAAGSEGEIRYDADEDLLKVWDGIQWKPLSANKNVATRIVGVRRSPANPALDSLDADRADYICDGSDDQKEINQAIVDIIYSLNVPSPAKIKQGVVYLLDGTYNISTSTFSDYVNPQGGILSIATPGIVINPAAAAAAQSGISIIGSGRGTLLSAPAGSVNVINASNASNILISQLSIWAQDVDTDPGTGSPTGENNTCLSFSNVSDSKIHSVWFYGGDQCVYLTASNNNIISNSIFSVAWFQPVLYLVGSSNNIIRDNMIGNGYSVMLGSGANNNVLSGNNLSASYDCLRIYSSDNNVVSGNVIASSGGGDIWGYFTDANGIIISYSNKNIISDNKITSGGGVYGQNGVAIANSSAGNIIKGNQIYNNRTGISVSTASADSLNFISANHIEVRGDNGLGIYSSKGNAVICANYIYGASASSSWGIQTATGTNTTSGEYISGNLITGGGTAAKKINTYNSVSIKSKTRFIQKEKLTLDQVESQNPGSGGAINPKGSYVRLSSSSSYTLNTTVAIDSGKSDGELLILENIGTGTITLPNNANTKLAANRALGQYDNVVLIWKSDAEPAKSNWLELSYWDN</sequence>
<protein>
    <recommendedName>
        <fullName evidence="2">Periplasmic copper-binding protein NosD beta helix domain-containing protein</fullName>
    </recommendedName>
</protein>